<evidence type="ECO:0000259" key="3">
    <source>
        <dbReference type="Pfam" id="PF13863"/>
    </source>
</evidence>
<feature type="coiled-coil region" evidence="2">
    <location>
        <begin position="74"/>
        <end position="110"/>
    </location>
</feature>
<feature type="coiled-coil region" evidence="2">
    <location>
        <begin position="161"/>
        <end position="206"/>
    </location>
</feature>
<evidence type="ECO:0000313" key="4">
    <source>
        <dbReference type="EMBL" id="NXM75479.1"/>
    </source>
</evidence>
<keyword evidence="5" id="KW-1185">Reference proteome</keyword>
<organism evidence="4 5">
    <name type="scientific">Serilophus lunatus</name>
    <name type="common">silver-breasted broadbill</name>
    <dbReference type="NCBI Taxonomy" id="239386"/>
    <lineage>
        <taxon>Eukaryota</taxon>
        <taxon>Metazoa</taxon>
        <taxon>Chordata</taxon>
        <taxon>Craniata</taxon>
        <taxon>Vertebrata</taxon>
        <taxon>Euteleostomi</taxon>
        <taxon>Archelosauria</taxon>
        <taxon>Archosauria</taxon>
        <taxon>Dinosauria</taxon>
        <taxon>Saurischia</taxon>
        <taxon>Theropoda</taxon>
        <taxon>Coelurosauria</taxon>
        <taxon>Aves</taxon>
        <taxon>Neognathae</taxon>
        <taxon>Neoaves</taxon>
        <taxon>Telluraves</taxon>
        <taxon>Australaves</taxon>
        <taxon>Passeriformes</taxon>
        <taxon>Eurylaimidae</taxon>
        <taxon>Serilophus</taxon>
    </lineage>
</organism>
<dbReference type="EMBL" id="VXBA01004510">
    <property type="protein sequence ID" value="NXM75479.1"/>
    <property type="molecule type" value="Genomic_DNA"/>
</dbReference>
<name>A0A7L1DEL0_9PASS</name>
<dbReference type="GO" id="GO:0005856">
    <property type="term" value="C:cytoskeleton"/>
    <property type="evidence" value="ECO:0007669"/>
    <property type="project" value="UniProtKB-ARBA"/>
</dbReference>
<accession>A0A7L1DEL0</accession>
<dbReference type="InterPro" id="IPR051147">
    <property type="entry name" value="CFAP_domain-containing"/>
</dbReference>
<feature type="domain" description="DUF4200" evidence="3">
    <location>
        <begin position="9"/>
        <end position="126"/>
    </location>
</feature>
<dbReference type="PANTHER" id="PTHR21683:SF8">
    <property type="entry name" value="COILED-COIL DOMAIN-CONTAINING PROTEIN 42"/>
    <property type="match status" value="1"/>
</dbReference>
<gene>
    <name evidence="4" type="primary">Ccdc42</name>
    <name evidence="4" type="ORF">SERLUN_R13128</name>
</gene>
<reference evidence="4 5" key="1">
    <citation type="submission" date="2019-09" db="EMBL/GenBank/DDBJ databases">
        <title>Bird 10,000 Genomes (B10K) Project - Family phase.</title>
        <authorList>
            <person name="Zhang G."/>
        </authorList>
    </citation>
    <scope>NUCLEOTIDE SEQUENCE [LARGE SCALE GENOMIC DNA]</scope>
    <source>
        <strain evidence="4">B10K-DU-002-03</strain>
        <tissue evidence="4">Muscle</tissue>
    </source>
</reference>
<dbReference type="GO" id="GO:0007286">
    <property type="term" value="P:spermatid development"/>
    <property type="evidence" value="ECO:0007669"/>
    <property type="project" value="TreeGrafter"/>
</dbReference>
<sequence>ESTSPYMCLLKRKKEVRCMENVLAEKEEALRERMEVLDEKWRDLHARRAQLKAHVEKSGKTVQENEMLRDQALKKASKDREENMKREKELLRAKGELEALRKQYQKLCKKLAKYFMFKRYLEDVVEISQFQDIEQVISFYKALVRSRKDLLQSQQWHKQITEQAKALLDKYRAEKAAEMQQCKNNLVQLKKQLDQAQSDISLWEDRWADIQNMADKNATKLRAIKTAIHSLFQ</sequence>
<dbReference type="OrthoDB" id="2134857at2759"/>
<dbReference type="InterPro" id="IPR025252">
    <property type="entry name" value="DUF4200"/>
</dbReference>
<evidence type="ECO:0000256" key="2">
    <source>
        <dbReference type="SAM" id="Coils"/>
    </source>
</evidence>
<evidence type="ECO:0000256" key="1">
    <source>
        <dbReference type="ARBA" id="ARBA00023054"/>
    </source>
</evidence>
<comment type="caution">
    <text evidence="4">The sequence shown here is derived from an EMBL/GenBank/DDBJ whole genome shotgun (WGS) entry which is preliminary data.</text>
</comment>
<feature type="non-terminal residue" evidence="4">
    <location>
        <position position="1"/>
    </location>
</feature>
<dbReference type="Pfam" id="PF13863">
    <property type="entry name" value="DUF4200"/>
    <property type="match status" value="1"/>
</dbReference>
<proteinExistence type="predicted"/>
<protein>
    <submittedName>
        <fullName evidence="4">CCD42 protein</fullName>
    </submittedName>
</protein>
<feature type="non-terminal residue" evidence="4">
    <location>
        <position position="233"/>
    </location>
</feature>
<evidence type="ECO:0000313" key="5">
    <source>
        <dbReference type="Proteomes" id="UP000553648"/>
    </source>
</evidence>
<dbReference type="Proteomes" id="UP000553648">
    <property type="component" value="Unassembled WGS sequence"/>
</dbReference>
<dbReference type="AlphaFoldDB" id="A0A7L1DEL0"/>
<keyword evidence="1 2" id="KW-0175">Coiled coil</keyword>
<dbReference type="PANTHER" id="PTHR21683">
    <property type="entry name" value="COILED-COIL DOMAIN-CONTAINING PROTEIN 42 LIKE-2-LIKE-RELATED"/>
    <property type="match status" value="1"/>
</dbReference>